<feature type="compositionally biased region" description="Basic and acidic residues" evidence="2">
    <location>
        <begin position="93"/>
        <end position="109"/>
    </location>
</feature>
<proteinExistence type="predicted"/>
<organism evidence="3 4">
    <name type="scientific">Spirodela intermedia</name>
    <name type="common">Intermediate duckweed</name>
    <dbReference type="NCBI Taxonomy" id="51605"/>
    <lineage>
        <taxon>Eukaryota</taxon>
        <taxon>Viridiplantae</taxon>
        <taxon>Streptophyta</taxon>
        <taxon>Embryophyta</taxon>
        <taxon>Tracheophyta</taxon>
        <taxon>Spermatophyta</taxon>
        <taxon>Magnoliopsida</taxon>
        <taxon>Liliopsida</taxon>
        <taxon>Araceae</taxon>
        <taxon>Lemnoideae</taxon>
        <taxon>Spirodela</taxon>
    </lineage>
</organism>
<evidence type="ECO:0000256" key="1">
    <source>
        <dbReference type="ARBA" id="ARBA00023186"/>
    </source>
</evidence>
<accession>A0A7I8K8G2</accession>
<dbReference type="CDD" id="cd23767">
    <property type="entry name" value="IQCD"/>
    <property type="match status" value="1"/>
</dbReference>
<feature type="compositionally biased region" description="Polar residues" evidence="2">
    <location>
        <begin position="314"/>
        <end position="324"/>
    </location>
</feature>
<keyword evidence="4" id="KW-1185">Reference proteome</keyword>
<dbReference type="Proteomes" id="UP000663760">
    <property type="component" value="Chromosome 3"/>
</dbReference>
<evidence type="ECO:0000313" key="4">
    <source>
        <dbReference type="Proteomes" id="UP000663760"/>
    </source>
</evidence>
<dbReference type="GO" id="GO:0006457">
    <property type="term" value="P:protein folding"/>
    <property type="evidence" value="ECO:0007669"/>
    <property type="project" value="TreeGrafter"/>
</dbReference>
<dbReference type="AlphaFoldDB" id="A0A7I8K8G2"/>
<feature type="region of interest" description="Disordered" evidence="2">
    <location>
        <begin position="302"/>
        <end position="329"/>
    </location>
</feature>
<feature type="region of interest" description="Disordered" evidence="2">
    <location>
        <begin position="135"/>
        <end position="157"/>
    </location>
</feature>
<sequence>MACYCGGNQVHGRQPSGGCYCVCACASSGFPAGSHPPIPNLAPNVANDPLLLALVARLLHPPPAAAAPSPPSYQFCHEEYQGFQFPSQQRGQQRRDHQHQYQQHQHERQQQPQPQAQSLIRSLLRRIAALESAIPGVSSSPPTAEMQAASPRGRPAPRRALLRDLAARTIQAAFRRYLVRRSRILRDLKHLASIRSHLAALRSSLSDETRISPKALYQRVVDLLLQLDSIWSADVMIREGKKPISRELVVLLEFAESLMVQKREVGVEAMEISRRRIDQGTFSGKGRAGFEDLPDLFEVPVEEAEESDEGSPNIGASTTNTAKRTTFEESVKGSRVSTIAGESIIEEERSRLSAGGRAPRGAGVVSQEDVIRWNSYRFVPEEAAGRDDGISNFFPLSDDFVDVPRLSGDGGGGVSRRINTGDEGLRGNQNGRIIFPGRSGSPADQDGPSSSGLSAPLPLQMEPRKGNTKKMTVAVI</sequence>
<dbReference type="EMBL" id="LR746266">
    <property type="protein sequence ID" value="CAA7393478.1"/>
    <property type="molecule type" value="Genomic_DNA"/>
</dbReference>
<evidence type="ECO:0000313" key="3">
    <source>
        <dbReference type="EMBL" id="CAA7393478.1"/>
    </source>
</evidence>
<feature type="region of interest" description="Disordered" evidence="2">
    <location>
        <begin position="86"/>
        <end position="117"/>
    </location>
</feature>
<reference evidence="3" key="1">
    <citation type="submission" date="2020-02" db="EMBL/GenBank/DDBJ databases">
        <authorList>
            <person name="Scholz U."/>
            <person name="Mascher M."/>
            <person name="Fiebig A."/>
        </authorList>
    </citation>
    <scope>NUCLEOTIDE SEQUENCE</scope>
</reference>
<dbReference type="PANTHER" id="PTHR33322">
    <property type="entry name" value="BAG DOMAIN CONTAINING PROTEIN, EXPRESSED"/>
    <property type="match status" value="1"/>
</dbReference>
<dbReference type="OrthoDB" id="1100735at2759"/>
<dbReference type="InterPro" id="IPR040400">
    <property type="entry name" value="BAG5/6/7/8"/>
</dbReference>
<gene>
    <name evidence="3" type="ORF">SI8410_03004223</name>
</gene>
<name>A0A7I8K8G2_SPIIN</name>
<dbReference type="PANTHER" id="PTHR33322:SF18">
    <property type="entry name" value="BAG FAMILY MOLECULAR CHAPERONE REGULATOR 8, CHLOROPLASTIC"/>
    <property type="match status" value="1"/>
</dbReference>
<dbReference type="GO" id="GO:0009506">
    <property type="term" value="C:plasmodesma"/>
    <property type="evidence" value="ECO:0007669"/>
    <property type="project" value="TreeGrafter"/>
</dbReference>
<protein>
    <submittedName>
        <fullName evidence="3">Uncharacterized protein</fullName>
    </submittedName>
</protein>
<evidence type="ECO:0000256" key="2">
    <source>
        <dbReference type="SAM" id="MobiDB-lite"/>
    </source>
</evidence>
<feature type="compositionally biased region" description="Low complexity" evidence="2">
    <location>
        <begin position="447"/>
        <end position="459"/>
    </location>
</feature>
<keyword evidence="1" id="KW-0143">Chaperone</keyword>
<feature type="region of interest" description="Disordered" evidence="2">
    <location>
        <begin position="407"/>
        <end position="476"/>
    </location>
</feature>